<accession>A0ABU8VHH9</accession>
<comment type="caution">
    <text evidence="9">The sequence shown here is derived from an EMBL/GenBank/DDBJ whole genome shotgun (WGS) entry which is preliminary data.</text>
</comment>
<dbReference type="PROSITE" id="PS50112">
    <property type="entry name" value="PAS"/>
    <property type="match status" value="1"/>
</dbReference>
<keyword evidence="5" id="KW-0418">Kinase</keyword>
<dbReference type="SMART" id="SM00091">
    <property type="entry name" value="PAS"/>
    <property type="match status" value="1"/>
</dbReference>
<evidence type="ECO:0000313" key="10">
    <source>
        <dbReference type="Proteomes" id="UP001365846"/>
    </source>
</evidence>
<dbReference type="Gene3D" id="3.30.450.20">
    <property type="entry name" value="PAS domain"/>
    <property type="match status" value="1"/>
</dbReference>
<evidence type="ECO:0000256" key="5">
    <source>
        <dbReference type="ARBA" id="ARBA00022777"/>
    </source>
</evidence>
<dbReference type="PANTHER" id="PTHR43304:SF1">
    <property type="entry name" value="PAC DOMAIN-CONTAINING PROTEIN"/>
    <property type="match status" value="1"/>
</dbReference>
<feature type="coiled-coil region" evidence="6">
    <location>
        <begin position="41"/>
        <end position="75"/>
    </location>
</feature>
<dbReference type="SMART" id="SM00086">
    <property type="entry name" value="PAC"/>
    <property type="match status" value="1"/>
</dbReference>
<evidence type="ECO:0000256" key="2">
    <source>
        <dbReference type="ARBA" id="ARBA00012438"/>
    </source>
</evidence>
<evidence type="ECO:0000313" key="9">
    <source>
        <dbReference type="EMBL" id="MEJ8813043.1"/>
    </source>
</evidence>
<evidence type="ECO:0000256" key="6">
    <source>
        <dbReference type="SAM" id="Coils"/>
    </source>
</evidence>
<dbReference type="RefSeq" id="WP_340358276.1">
    <property type="nucleotide sequence ID" value="NZ_JBBKZU010000007.1"/>
</dbReference>
<gene>
    <name evidence="9" type="ORF">WKW77_18300</name>
</gene>
<dbReference type="Pfam" id="PF01590">
    <property type="entry name" value="GAF"/>
    <property type="match status" value="1"/>
</dbReference>
<keyword evidence="6" id="KW-0175">Coiled coil</keyword>
<dbReference type="InterPro" id="IPR000700">
    <property type="entry name" value="PAS-assoc_C"/>
</dbReference>
<keyword evidence="10" id="KW-1185">Reference proteome</keyword>
<dbReference type="SUPFAM" id="SSF55785">
    <property type="entry name" value="PYP-like sensor domain (PAS domain)"/>
    <property type="match status" value="1"/>
</dbReference>
<dbReference type="EMBL" id="JBBKZU010000007">
    <property type="protein sequence ID" value="MEJ8813043.1"/>
    <property type="molecule type" value="Genomic_DNA"/>
</dbReference>
<dbReference type="Proteomes" id="UP001365846">
    <property type="component" value="Unassembled WGS sequence"/>
</dbReference>
<evidence type="ECO:0000256" key="1">
    <source>
        <dbReference type="ARBA" id="ARBA00000085"/>
    </source>
</evidence>
<dbReference type="PANTHER" id="PTHR43304">
    <property type="entry name" value="PHYTOCHROME-LIKE PROTEIN CPH1"/>
    <property type="match status" value="1"/>
</dbReference>
<dbReference type="CDD" id="cd00130">
    <property type="entry name" value="PAS"/>
    <property type="match status" value="1"/>
</dbReference>
<protein>
    <recommendedName>
        <fullName evidence="2">histidine kinase</fullName>
        <ecNumber evidence="2">2.7.13.3</ecNumber>
    </recommendedName>
</protein>
<dbReference type="PROSITE" id="PS50113">
    <property type="entry name" value="PAC"/>
    <property type="match status" value="1"/>
</dbReference>
<dbReference type="EC" id="2.7.13.3" evidence="2"/>
<name>A0ABU8VHH9_9BURK</name>
<dbReference type="InterPro" id="IPR052162">
    <property type="entry name" value="Sensor_kinase/Photoreceptor"/>
</dbReference>
<dbReference type="NCBIfam" id="TIGR00229">
    <property type="entry name" value="sensory_box"/>
    <property type="match status" value="1"/>
</dbReference>
<evidence type="ECO:0000259" key="8">
    <source>
        <dbReference type="PROSITE" id="PS50113"/>
    </source>
</evidence>
<feature type="domain" description="PAC" evidence="8">
    <location>
        <begin position="150"/>
        <end position="202"/>
    </location>
</feature>
<dbReference type="Pfam" id="PF08447">
    <property type="entry name" value="PAS_3"/>
    <property type="match status" value="1"/>
</dbReference>
<keyword evidence="3" id="KW-0597">Phosphoprotein</keyword>
<dbReference type="InterPro" id="IPR000014">
    <property type="entry name" value="PAS"/>
</dbReference>
<comment type="catalytic activity">
    <reaction evidence="1">
        <text>ATP + protein L-histidine = ADP + protein N-phospho-L-histidine.</text>
        <dbReference type="EC" id="2.7.13.3"/>
    </reaction>
</comment>
<reference evidence="9 10" key="1">
    <citation type="submission" date="2024-03" db="EMBL/GenBank/DDBJ databases">
        <title>Novel species of the genus Variovorax.</title>
        <authorList>
            <person name="Liu Q."/>
            <person name="Xin Y.-H."/>
        </authorList>
    </citation>
    <scope>NUCLEOTIDE SEQUENCE [LARGE SCALE GENOMIC DNA]</scope>
    <source>
        <strain evidence="9 10">KACC 18899</strain>
    </source>
</reference>
<dbReference type="InterPro" id="IPR035965">
    <property type="entry name" value="PAS-like_dom_sf"/>
</dbReference>
<evidence type="ECO:0000256" key="3">
    <source>
        <dbReference type="ARBA" id="ARBA00022553"/>
    </source>
</evidence>
<feature type="domain" description="PAS" evidence="7">
    <location>
        <begin position="72"/>
        <end position="141"/>
    </location>
</feature>
<organism evidence="9 10">
    <name type="scientific">Variovorax ureilyticus</name>
    <dbReference type="NCBI Taxonomy" id="1836198"/>
    <lineage>
        <taxon>Bacteria</taxon>
        <taxon>Pseudomonadati</taxon>
        <taxon>Pseudomonadota</taxon>
        <taxon>Betaproteobacteria</taxon>
        <taxon>Burkholderiales</taxon>
        <taxon>Comamonadaceae</taxon>
        <taxon>Variovorax</taxon>
    </lineage>
</organism>
<proteinExistence type="predicted"/>
<dbReference type="InterPro" id="IPR001610">
    <property type="entry name" value="PAC"/>
</dbReference>
<dbReference type="InterPro" id="IPR013655">
    <property type="entry name" value="PAS_fold_3"/>
</dbReference>
<dbReference type="InterPro" id="IPR003018">
    <property type="entry name" value="GAF"/>
</dbReference>
<dbReference type="SUPFAM" id="SSF55781">
    <property type="entry name" value="GAF domain-like"/>
    <property type="match status" value="1"/>
</dbReference>
<evidence type="ECO:0000256" key="4">
    <source>
        <dbReference type="ARBA" id="ARBA00022679"/>
    </source>
</evidence>
<evidence type="ECO:0000259" key="7">
    <source>
        <dbReference type="PROSITE" id="PS50112"/>
    </source>
</evidence>
<sequence>MTTHPMALALLFALAAALLAGLAWSTALRARRQRDASGERLAQVERRLAEQRAAVGRAEALRAAAEAELRASEERYVAAMRGSQDGMWDWDIASGRVELSPRWKSMLGFEANELADNLEAWRARVHPDDRPALEQALAQALAPVVADARFEHEMRLLHKDGSVRWVLSRGVGMRRAGGSPYRMVGQDTDVTPSRRVLHVLQAVADGTAGAVGEAFFPAMVRHFARALGLDCAFVAECADQPATRVRTLAYWAEGSLHDNFEFALAGTPCEAVVQDGSACFHRSGLAQMFPREAGWEAYLGMPIIASDGRTLGHLAFRHRTSLGDEILVDSVYRIFLARAAAELERIQALARLRAGASPAGVPAS</sequence>
<keyword evidence="4" id="KW-0808">Transferase</keyword>